<dbReference type="Pfam" id="PF11716">
    <property type="entry name" value="MDMPI_N"/>
    <property type="match status" value="1"/>
</dbReference>
<name>A0A132BVW2_9RHOB</name>
<dbReference type="InterPro" id="IPR017518">
    <property type="entry name" value="CHP03084"/>
</dbReference>
<proteinExistence type="predicted"/>
<feature type="domain" description="Mycothiol-dependent maleylpyruvate isomerase metal-binding" evidence="1">
    <location>
        <begin position="7"/>
        <end position="145"/>
    </location>
</feature>
<dbReference type="EMBL" id="LPUY01000075">
    <property type="protein sequence ID" value="KUP92434.1"/>
    <property type="molecule type" value="Genomic_DNA"/>
</dbReference>
<dbReference type="RefSeq" id="WP_068244683.1">
    <property type="nucleotide sequence ID" value="NZ_LPUY01000075.1"/>
</dbReference>
<dbReference type="NCBIfam" id="TIGR03083">
    <property type="entry name" value="maleylpyruvate isomerase family mycothiol-dependent enzyme"/>
    <property type="match status" value="1"/>
</dbReference>
<dbReference type="NCBIfam" id="TIGR03084">
    <property type="entry name" value="TIGR03084 family metal-binding protein"/>
    <property type="match status" value="1"/>
</dbReference>
<evidence type="ECO:0000313" key="3">
    <source>
        <dbReference type="Proteomes" id="UP000068382"/>
    </source>
</evidence>
<dbReference type="InterPro" id="IPR034660">
    <property type="entry name" value="DinB/YfiT-like"/>
</dbReference>
<protein>
    <recommendedName>
        <fullName evidence="1">Mycothiol-dependent maleylpyruvate isomerase metal-binding domain-containing protein</fullName>
    </recommendedName>
</protein>
<reference evidence="2 3" key="1">
    <citation type="submission" date="2015-12" db="EMBL/GenBank/DDBJ databases">
        <title>Genome sequence of the marine Rhodobacteraceae strain O3.65, Candidatus Tritonibacter horizontis.</title>
        <authorList>
            <person name="Poehlein A."/>
            <person name="Giebel H.A."/>
            <person name="Voget S."/>
            <person name="Brinkhoff T."/>
        </authorList>
    </citation>
    <scope>NUCLEOTIDE SEQUENCE [LARGE SCALE GENOMIC DNA]</scope>
    <source>
        <strain evidence="2 3">O3.65</strain>
    </source>
</reference>
<dbReference type="InterPro" id="IPR017517">
    <property type="entry name" value="Maleyloyr_isom"/>
</dbReference>
<organism evidence="2 3">
    <name type="scientific">Tritonibacter horizontis</name>
    <dbReference type="NCBI Taxonomy" id="1768241"/>
    <lineage>
        <taxon>Bacteria</taxon>
        <taxon>Pseudomonadati</taxon>
        <taxon>Pseudomonadota</taxon>
        <taxon>Alphaproteobacteria</taxon>
        <taxon>Rhodobacterales</taxon>
        <taxon>Paracoccaceae</taxon>
        <taxon>Tritonibacter</taxon>
    </lineage>
</organism>
<dbReference type="Proteomes" id="UP000068382">
    <property type="component" value="Unassembled WGS sequence"/>
</dbReference>
<dbReference type="GO" id="GO:0046872">
    <property type="term" value="F:metal ion binding"/>
    <property type="evidence" value="ECO:0007669"/>
    <property type="project" value="InterPro"/>
</dbReference>
<dbReference type="PATRIC" id="fig|1768241.3.peg.2864"/>
<gene>
    <name evidence="2" type="ORF">TRIHO_27380</name>
</gene>
<comment type="caution">
    <text evidence="2">The sequence shown here is derived from an EMBL/GenBank/DDBJ whole genome shotgun (WGS) entry which is preliminary data.</text>
</comment>
<dbReference type="AlphaFoldDB" id="A0A132BVW2"/>
<dbReference type="Gene3D" id="1.20.120.450">
    <property type="entry name" value="dinb family like domain"/>
    <property type="match status" value="1"/>
</dbReference>
<dbReference type="OrthoDB" id="113180at2"/>
<keyword evidence="3" id="KW-1185">Reference proteome</keyword>
<accession>A0A132BVW2</accession>
<dbReference type="InterPro" id="IPR024344">
    <property type="entry name" value="MDMPI_metal-binding"/>
</dbReference>
<dbReference type="SUPFAM" id="SSF109854">
    <property type="entry name" value="DinB/YfiT-like putative metalloenzymes"/>
    <property type="match status" value="1"/>
</dbReference>
<evidence type="ECO:0000259" key="1">
    <source>
        <dbReference type="Pfam" id="PF11716"/>
    </source>
</evidence>
<sequence length="270" mass="29141">MQQAQDFRDECQALAALLAHQPEQVFAAPTQFNGWTVNDVLGHLHFFNAAAEAALAGPDRFDRMMSGAQAALAAGGSILAMQFPWLDGLSGAALFAEWQIGARRLADAYQGANPKARVKWVGPEMSALSAITARQMETWAHGQEIFDLLGQTRRDTDRLRNIAHLGVATFGWSFQVRGQPVPEPAPYVSLTAPSGAIWTWNAPQQDNRIDGSAVAFAQVVTQVRNLADTDLQATAGTARRWMQQAQCFAGPAVAPPVAGSRYRASVRTGP</sequence>
<evidence type="ECO:0000313" key="2">
    <source>
        <dbReference type="EMBL" id="KUP92434.1"/>
    </source>
</evidence>